<evidence type="ECO:0000313" key="1">
    <source>
        <dbReference type="EMBL" id="TBU35153.1"/>
    </source>
</evidence>
<proteinExistence type="predicted"/>
<organism evidence="1">
    <name type="scientific">Dichomitus squalens</name>
    <dbReference type="NCBI Taxonomy" id="114155"/>
    <lineage>
        <taxon>Eukaryota</taxon>
        <taxon>Fungi</taxon>
        <taxon>Dikarya</taxon>
        <taxon>Basidiomycota</taxon>
        <taxon>Agaricomycotina</taxon>
        <taxon>Agaricomycetes</taxon>
        <taxon>Polyporales</taxon>
        <taxon>Polyporaceae</taxon>
        <taxon>Dichomitus</taxon>
    </lineage>
</organism>
<dbReference type="EMBL" id="ML143387">
    <property type="protein sequence ID" value="TBU35153.1"/>
    <property type="molecule type" value="Genomic_DNA"/>
</dbReference>
<accession>A0A4V2K237</accession>
<dbReference type="AlphaFoldDB" id="A0A4V2K237"/>
<dbReference type="Proteomes" id="UP000292957">
    <property type="component" value="Unassembled WGS sequence"/>
</dbReference>
<protein>
    <submittedName>
        <fullName evidence="1">Uncharacterized protein</fullName>
    </submittedName>
</protein>
<name>A0A4V2K237_9APHY</name>
<sequence>MRSRSCPCRVCSGVLVTGCPSRGGRCHGQGAVERPYTRHLMRAWSITSRLTLSRPTYYRIIMANSPSQ</sequence>
<gene>
    <name evidence="1" type="ORF">BD311DRAFT_745672</name>
</gene>
<reference evidence="1" key="1">
    <citation type="submission" date="2019-01" db="EMBL/GenBank/DDBJ databases">
        <title>Draft genome sequences of three monokaryotic isolates of the white-rot basidiomycete fungus Dichomitus squalens.</title>
        <authorList>
            <consortium name="DOE Joint Genome Institute"/>
            <person name="Lopez S.C."/>
            <person name="Andreopoulos B."/>
            <person name="Pangilinan J."/>
            <person name="Lipzen A."/>
            <person name="Riley R."/>
            <person name="Ahrendt S."/>
            <person name="Ng V."/>
            <person name="Barry K."/>
            <person name="Daum C."/>
            <person name="Grigoriev I.V."/>
            <person name="Hilden K.S."/>
            <person name="Makela M.R."/>
            <person name="de Vries R.P."/>
        </authorList>
    </citation>
    <scope>NUCLEOTIDE SEQUENCE [LARGE SCALE GENOMIC DNA]</scope>
    <source>
        <strain evidence="1">OM18370.1</strain>
    </source>
</reference>